<keyword evidence="6 7" id="KW-0326">Glycosidase</keyword>
<dbReference type="GO" id="GO:0046872">
    <property type="term" value="F:metal ion binding"/>
    <property type="evidence" value="ECO:0007669"/>
    <property type="project" value="UniProtKB-KW"/>
</dbReference>
<dbReference type="InterPro" id="IPR013780">
    <property type="entry name" value="Glyco_hydro_b"/>
</dbReference>
<comment type="cofactor">
    <cofactor evidence="7">
        <name>Zn(2+)</name>
        <dbReference type="ChEBI" id="CHEBI:29105"/>
    </cofactor>
    <text evidence="7">Binds 1 zinc ion per subunit.</text>
</comment>
<dbReference type="EC" id="3.2.1.-" evidence="7"/>
<dbReference type="SUPFAM" id="SSF74650">
    <property type="entry name" value="Galactose mutarotase-like"/>
    <property type="match status" value="1"/>
</dbReference>
<evidence type="ECO:0000256" key="6">
    <source>
        <dbReference type="ARBA" id="ARBA00023295"/>
    </source>
</evidence>
<dbReference type="Gene3D" id="2.60.40.1180">
    <property type="entry name" value="Golgi alpha-mannosidase II"/>
    <property type="match status" value="1"/>
</dbReference>
<dbReference type="Pfam" id="PF09261">
    <property type="entry name" value="Alpha-mann_mid"/>
    <property type="match status" value="1"/>
</dbReference>
<dbReference type="InterPro" id="IPR028995">
    <property type="entry name" value="Glyco_hydro_57/38_cen_sf"/>
</dbReference>
<dbReference type="Gene3D" id="3.20.110.10">
    <property type="entry name" value="Glycoside hydrolase 38, N terminal domain"/>
    <property type="match status" value="1"/>
</dbReference>
<dbReference type="FunFam" id="1.20.1270.50:FF:000003">
    <property type="entry name" value="Alpha-mannosidase"/>
    <property type="match status" value="1"/>
</dbReference>
<keyword evidence="11" id="KW-1185">Reference proteome</keyword>
<dbReference type="PANTHER" id="PTHR11607:SF3">
    <property type="entry name" value="LYSOSOMAL ALPHA-MANNOSIDASE"/>
    <property type="match status" value="1"/>
</dbReference>
<protein>
    <recommendedName>
        <fullName evidence="7">Alpha-mannosidase</fullName>
        <ecNumber evidence="7">3.2.1.-</ecNumber>
    </recommendedName>
</protein>
<feature type="compositionally biased region" description="Basic and acidic residues" evidence="8">
    <location>
        <begin position="54"/>
        <end position="65"/>
    </location>
</feature>
<accession>A0A8J1Y1L5</accession>
<keyword evidence="9" id="KW-1133">Transmembrane helix</keyword>
<dbReference type="EMBL" id="CAIIXF020000006">
    <property type="protein sequence ID" value="CAH1785373.1"/>
    <property type="molecule type" value="Genomic_DNA"/>
</dbReference>
<dbReference type="InterPro" id="IPR015341">
    <property type="entry name" value="Glyco_hydro_38_cen"/>
</dbReference>
<dbReference type="InterPro" id="IPR011330">
    <property type="entry name" value="Glyco_hydro/deAcase_b/a-brl"/>
</dbReference>
<evidence type="ECO:0000256" key="3">
    <source>
        <dbReference type="ARBA" id="ARBA00022801"/>
    </source>
</evidence>
<dbReference type="InterPro" id="IPR011682">
    <property type="entry name" value="Glyco_hydro_38_C"/>
</dbReference>
<keyword evidence="9" id="KW-0472">Membrane</keyword>
<dbReference type="InterPro" id="IPR027291">
    <property type="entry name" value="Glyco_hydro_38_N_sf"/>
</dbReference>
<keyword evidence="4 7" id="KW-0862">Zinc</keyword>
<evidence type="ECO:0000256" key="7">
    <source>
        <dbReference type="RuleBase" id="RU361199"/>
    </source>
</evidence>
<evidence type="ECO:0000256" key="1">
    <source>
        <dbReference type="ARBA" id="ARBA00009792"/>
    </source>
</evidence>
<dbReference type="SUPFAM" id="SSF88688">
    <property type="entry name" value="Families 57/38 glycoside transferase middle domain"/>
    <property type="match status" value="1"/>
</dbReference>
<evidence type="ECO:0000256" key="2">
    <source>
        <dbReference type="ARBA" id="ARBA00022723"/>
    </source>
</evidence>
<evidence type="ECO:0000256" key="9">
    <source>
        <dbReference type="SAM" id="Phobius"/>
    </source>
</evidence>
<evidence type="ECO:0000256" key="5">
    <source>
        <dbReference type="ARBA" id="ARBA00023157"/>
    </source>
</evidence>
<keyword evidence="9" id="KW-0812">Transmembrane</keyword>
<name>A0A8J1Y1L5_OWEFU</name>
<dbReference type="GO" id="GO:0006491">
    <property type="term" value="P:N-glycan processing"/>
    <property type="evidence" value="ECO:0007669"/>
    <property type="project" value="TreeGrafter"/>
</dbReference>
<dbReference type="Pfam" id="PF01074">
    <property type="entry name" value="Glyco_hydro_38N"/>
    <property type="match status" value="1"/>
</dbReference>
<sequence>MKLALRLTLAIVISTSSLIYILIYISNKSTTKQRVLTHLVHRIDKTRERAKYETLRESMPKKDEGQAAGTDANNGALPLPKADADVYTQDVFDYVNENYSERYDTLPNDMHKLETRKDRLNVFIIPHSHVDPGWLQTVDEYYTESVHDILTNAVLALTDHPKMKFMWAETVFLKKWWDALTFNNMDDVKVKFRKLLKDKRFEIVMGSWVMPDEASTHYYSIIDQMVEGHQWLEHNLGVKPQYTWSIDPFGHSSAFPFFLKAAGFRGMAISRIHSGVKRKLALDKSLEFHWRQTWDQMGQHDLFCHVLAGSTYVTGDSCGIDPKVCQEFDFSAGGTPWGQNPIQITNSTIAEQADILYRQYMLKSDLFRTRNIFNLVGHDFRYRKMENYEDVFRNFQRLIEYMNNNETMNVHIEFGTLGDYFNKVDDDLEQTKMPHLIGDFFPYVMSTRPSQNDYWTGYFTTRPFDKYLGRELQSMVRTAEILNTFSALRIKQLSAPHDDHEAHVIGSLRALAIAHEELGVYQHHDAITGTEVRHVAKDYEKRMMKGLQSCYNVIRKSFAILNPETNGIAFDLDNVRDEDDMQIAKAIIGITKERRVTVFNPIAKRVQTVARFLIIHPNVDVYDINGYKVDAQINPVWRDNAVFIDRYELIFGVTVPAFGTSTYTLKEKNGAVKFAEILTSDVESKVFTVKPLGKNDIHVMNSFMEAKFSAINGDLLGVKQEGDNHKIHTSFVSYHSGQGGAYVFKPRGKSDQKLFSSQKPIVRVIKGEIVTEVHTLYDGLSRVAIIHHTGEDIQRAITIHNSIDIRHFPEKDRRNIEVMMEIKSNVSNKDGLFYSDANGLQMSERKNNPKIAVNGNFYPMTSMVYLESQRTRLTISSAQPLGVANLKSGELQIGLDRMTTADDGKGMNQAVDDNKVTLSRFMIYVEKRRSPHDQRTVSTPSAVAISLQNILNNPLVQFIYEDDSGSNSEFKDFSLIQTPLPCHINVVSIRGLFNKSSNHSTVSDIGLTLHAQGYDNNIGNKSSTICKQYSNKFNMENIFGKTAKLSTIKETTLSFMHIKRDISVNDNLDIRPMELKSFKIALE</sequence>
<dbReference type="Gene3D" id="2.70.98.30">
    <property type="entry name" value="Golgi alpha-mannosidase II, domain 4"/>
    <property type="match status" value="1"/>
</dbReference>
<keyword evidence="2 7" id="KW-0479">Metal-binding</keyword>
<dbReference type="AlphaFoldDB" id="A0A8J1Y1L5"/>
<gene>
    <name evidence="10" type="ORF">OFUS_LOCUS11442</name>
</gene>
<dbReference type="SMART" id="SM00872">
    <property type="entry name" value="Alpha-mann_mid"/>
    <property type="match status" value="1"/>
</dbReference>
<evidence type="ECO:0000313" key="11">
    <source>
        <dbReference type="Proteomes" id="UP000749559"/>
    </source>
</evidence>
<keyword evidence="3 7" id="KW-0378">Hydrolase</keyword>
<dbReference type="Gene3D" id="1.20.1270.50">
    <property type="entry name" value="Glycoside hydrolase family 38, central domain"/>
    <property type="match status" value="1"/>
</dbReference>
<dbReference type="InterPro" id="IPR037094">
    <property type="entry name" value="Glyco_hydro_38_cen_sf"/>
</dbReference>
<proteinExistence type="inferred from homology"/>
<dbReference type="GO" id="GO:0006013">
    <property type="term" value="P:mannose metabolic process"/>
    <property type="evidence" value="ECO:0007669"/>
    <property type="project" value="InterPro"/>
</dbReference>
<dbReference type="InterPro" id="IPR011013">
    <property type="entry name" value="Gal_mutarotase_sf_dom"/>
</dbReference>
<keyword evidence="5" id="KW-1015">Disulfide bond</keyword>
<feature type="transmembrane region" description="Helical" evidence="9">
    <location>
        <begin position="7"/>
        <end position="25"/>
    </location>
</feature>
<dbReference type="InterPro" id="IPR050843">
    <property type="entry name" value="Glycosyl_Hydrlase_38"/>
</dbReference>
<reference evidence="10" key="1">
    <citation type="submission" date="2022-03" db="EMBL/GenBank/DDBJ databases">
        <authorList>
            <person name="Martin C."/>
        </authorList>
    </citation>
    <scope>NUCLEOTIDE SEQUENCE</scope>
</reference>
<dbReference type="Proteomes" id="UP000749559">
    <property type="component" value="Unassembled WGS sequence"/>
</dbReference>
<feature type="region of interest" description="Disordered" evidence="8">
    <location>
        <begin position="54"/>
        <end position="75"/>
    </location>
</feature>
<evidence type="ECO:0000256" key="8">
    <source>
        <dbReference type="SAM" id="MobiDB-lite"/>
    </source>
</evidence>
<dbReference type="OrthoDB" id="10261055at2759"/>
<dbReference type="GO" id="GO:0000139">
    <property type="term" value="C:Golgi membrane"/>
    <property type="evidence" value="ECO:0007669"/>
    <property type="project" value="TreeGrafter"/>
</dbReference>
<evidence type="ECO:0000256" key="4">
    <source>
        <dbReference type="ARBA" id="ARBA00022833"/>
    </source>
</evidence>
<dbReference type="InterPro" id="IPR000602">
    <property type="entry name" value="Glyco_hydro_38_N"/>
</dbReference>
<comment type="similarity">
    <text evidence="1 7">Belongs to the glycosyl hydrolase 38 family.</text>
</comment>
<dbReference type="SUPFAM" id="SSF88713">
    <property type="entry name" value="Glycoside hydrolase/deacetylase"/>
    <property type="match status" value="1"/>
</dbReference>
<dbReference type="GO" id="GO:0004559">
    <property type="term" value="F:alpha-mannosidase activity"/>
    <property type="evidence" value="ECO:0007669"/>
    <property type="project" value="InterPro"/>
</dbReference>
<dbReference type="PANTHER" id="PTHR11607">
    <property type="entry name" value="ALPHA-MANNOSIDASE"/>
    <property type="match status" value="1"/>
</dbReference>
<dbReference type="GO" id="GO:0030246">
    <property type="term" value="F:carbohydrate binding"/>
    <property type="evidence" value="ECO:0007669"/>
    <property type="project" value="InterPro"/>
</dbReference>
<dbReference type="Pfam" id="PF07748">
    <property type="entry name" value="Glyco_hydro_38C"/>
    <property type="match status" value="1"/>
</dbReference>
<organism evidence="10 11">
    <name type="scientific">Owenia fusiformis</name>
    <name type="common">Polychaete worm</name>
    <dbReference type="NCBI Taxonomy" id="6347"/>
    <lineage>
        <taxon>Eukaryota</taxon>
        <taxon>Metazoa</taxon>
        <taxon>Spiralia</taxon>
        <taxon>Lophotrochozoa</taxon>
        <taxon>Annelida</taxon>
        <taxon>Polychaeta</taxon>
        <taxon>Sedentaria</taxon>
        <taxon>Canalipalpata</taxon>
        <taxon>Sabellida</taxon>
        <taxon>Oweniida</taxon>
        <taxon>Oweniidae</taxon>
        <taxon>Owenia</taxon>
    </lineage>
</organism>
<comment type="caution">
    <text evidence="10">The sequence shown here is derived from an EMBL/GenBank/DDBJ whole genome shotgun (WGS) entry which is preliminary data.</text>
</comment>
<evidence type="ECO:0000313" key="10">
    <source>
        <dbReference type="EMBL" id="CAH1785373.1"/>
    </source>
</evidence>